<dbReference type="AlphaFoldDB" id="A0AAV5JH21"/>
<evidence type="ECO:0000313" key="10">
    <source>
        <dbReference type="Proteomes" id="UP001054252"/>
    </source>
</evidence>
<keyword evidence="10" id="KW-1185">Reference proteome</keyword>
<feature type="compositionally biased region" description="Basic and acidic residues" evidence="7">
    <location>
        <begin position="281"/>
        <end position="291"/>
    </location>
</feature>
<dbReference type="NCBIfam" id="TIGR01568">
    <property type="entry name" value="A_thal_3678"/>
    <property type="match status" value="1"/>
</dbReference>
<protein>
    <recommendedName>
        <fullName evidence="6">Transcription repressor</fullName>
    </recommendedName>
    <alternativeName>
        <fullName evidence="6">Ovate family protein</fullName>
    </alternativeName>
</protein>
<proteinExistence type="predicted"/>
<feature type="region of interest" description="Disordered" evidence="7">
    <location>
        <begin position="86"/>
        <end position="105"/>
    </location>
</feature>
<dbReference type="Proteomes" id="UP001054252">
    <property type="component" value="Unassembled WGS sequence"/>
</dbReference>
<feature type="compositionally biased region" description="Basic residues" evidence="7">
    <location>
        <begin position="263"/>
        <end position="280"/>
    </location>
</feature>
<keyword evidence="3 6" id="KW-0805">Transcription regulation</keyword>
<evidence type="ECO:0000256" key="4">
    <source>
        <dbReference type="ARBA" id="ARBA00023163"/>
    </source>
</evidence>
<evidence type="ECO:0000256" key="6">
    <source>
        <dbReference type="RuleBase" id="RU367028"/>
    </source>
</evidence>
<dbReference type="GO" id="GO:0045892">
    <property type="term" value="P:negative regulation of DNA-templated transcription"/>
    <property type="evidence" value="ECO:0007669"/>
    <property type="project" value="UniProtKB-UniRule"/>
</dbReference>
<dbReference type="InterPro" id="IPR038933">
    <property type="entry name" value="Ovate"/>
</dbReference>
<keyword evidence="4 6" id="KW-0804">Transcription</keyword>
<name>A0AAV5JH21_9ROSI</name>
<comment type="subcellular location">
    <subcellularLocation>
        <location evidence="1 6">Nucleus</location>
    </subcellularLocation>
</comment>
<evidence type="ECO:0000256" key="7">
    <source>
        <dbReference type="SAM" id="MobiDB-lite"/>
    </source>
</evidence>
<dbReference type="PROSITE" id="PS51754">
    <property type="entry name" value="OVATE"/>
    <property type="match status" value="1"/>
</dbReference>
<dbReference type="PANTHER" id="PTHR33057:SF117">
    <property type="entry name" value="TRANSCRIPTION REPRESSOR OFP14"/>
    <property type="match status" value="1"/>
</dbReference>
<evidence type="ECO:0000256" key="1">
    <source>
        <dbReference type="ARBA" id="ARBA00004123"/>
    </source>
</evidence>
<accession>A0AAV5JH21</accession>
<evidence type="ECO:0000256" key="3">
    <source>
        <dbReference type="ARBA" id="ARBA00023015"/>
    </source>
</evidence>
<sequence length="291" mass="32744">MPRKSLRKYLSKIKRSSPNLPLPSSKRWVLSGCKHPRTPSFAVDNTRNEHGGGSGSEEAAAATLADIDRFLLENFKSLYIKDEEQNEKGKGRGTGIGPDQTKSPREIWFDSPRLVDPPPCLRGSNRFFAAPGVTASLIEEAGTSLPCTSTSEDHVGSSSTSADVTLYKNYSCTSPSTNDEPAALPKECIAVLTNSPDPYVDFSRSMQEMVETRLQHHGRLDWDYMEELLFCYLNLNDKKAYRYILSAYTDLVAALRQRERRAPVRSRRTRKSKEGRRKITRREDLTPPRAD</sequence>
<comment type="caution">
    <text evidence="9">The sequence shown here is derived from an EMBL/GenBank/DDBJ whole genome shotgun (WGS) entry which is preliminary data.</text>
</comment>
<feature type="region of interest" description="Disordered" evidence="7">
    <location>
        <begin position="259"/>
        <end position="291"/>
    </location>
</feature>
<evidence type="ECO:0000256" key="2">
    <source>
        <dbReference type="ARBA" id="ARBA00022491"/>
    </source>
</evidence>
<dbReference type="Pfam" id="PF04844">
    <property type="entry name" value="Ovate"/>
    <property type="match status" value="1"/>
</dbReference>
<dbReference type="GO" id="GO:0005634">
    <property type="term" value="C:nucleus"/>
    <property type="evidence" value="ECO:0007669"/>
    <property type="project" value="UniProtKB-SubCell"/>
</dbReference>
<evidence type="ECO:0000313" key="9">
    <source>
        <dbReference type="EMBL" id="GKV10155.1"/>
    </source>
</evidence>
<keyword evidence="5 6" id="KW-0539">Nucleus</keyword>
<dbReference type="InterPro" id="IPR006458">
    <property type="entry name" value="Ovate_C"/>
</dbReference>
<feature type="region of interest" description="Disordered" evidence="7">
    <location>
        <begin position="39"/>
        <end position="59"/>
    </location>
</feature>
<reference evidence="9 10" key="1">
    <citation type="journal article" date="2021" name="Commun. Biol.">
        <title>The genome of Shorea leprosula (Dipterocarpaceae) highlights the ecological relevance of drought in aseasonal tropical rainforests.</title>
        <authorList>
            <person name="Ng K.K.S."/>
            <person name="Kobayashi M.J."/>
            <person name="Fawcett J.A."/>
            <person name="Hatakeyama M."/>
            <person name="Paape T."/>
            <person name="Ng C.H."/>
            <person name="Ang C.C."/>
            <person name="Tnah L.H."/>
            <person name="Lee C.T."/>
            <person name="Nishiyama T."/>
            <person name="Sese J."/>
            <person name="O'Brien M.J."/>
            <person name="Copetti D."/>
            <person name="Mohd Noor M.I."/>
            <person name="Ong R.C."/>
            <person name="Putra M."/>
            <person name="Sireger I.Z."/>
            <person name="Indrioko S."/>
            <person name="Kosugi Y."/>
            <person name="Izuno A."/>
            <person name="Isagi Y."/>
            <person name="Lee S.L."/>
            <person name="Shimizu K.K."/>
        </authorList>
    </citation>
    <scope>NUCLEOTIDE SEQUENCE [LARGE SCALE GENOMIC DNA]</scope>
    <source>
        <strain evidence="9">214</strain>
    </source>
</reference>
<dbReference type="EMBL" id="BPVZ01000031">
    <property type="protein sequence ID" value="GKV10155.1"/>
    <property type="molecule type" value="Genomic_DNA"/>
</dbReference>
<comment type="function">
    <text evidence="6">Transcriptional repressor that regulates multiple aspects of plant growth and development.</text>
</comment>
<evidence type="ECO:0000259" key="8">
    <source>
        <dbReference type="PROSITE" id="PS51754"/>
    </source>
</evidence>
<gene>
    <name evidence="9" type="ORF">SLEP1_g21562</name>
</gene>
<organism evidence="9 10">
    <name type="scientific">Rubroshorea leprosula</name>
    <dbReference type="NCBI Taxonomy" id="152421"/>
    <lineage>
        <taxon>Eukaryota</taxon>
        <taxon>Viridiplantae</taxon>
        <taxon>Streptophyta</taxon>
        <taxon>Embryophyta</taxon>
        <taxon>Tracheophyta</taxon>
        <taxon>Spermatophyta</taxon>
        <taxon>Magnoliopsida</taxon>
        <taxon>eudicotyledons</taxon>
        <taxon>Gunneridae</taxon>
        <taxon>Pentapetalae</taxon>
        <taxon>rosids</taxon>
        <taxon>malvids</taxon>
        <taxon>Malvales</taxon>
        <taxon>Dipterocarpaceae</taxon>
        <taxon>Rubroshorea</taxon>
    </lineage>
</organism>
<dbReference type="PANTHER" id="PTHR33057">
    <property type="entry name" value="TRANSCRIPTION REPRESSOR OFP7-RELATED"/>
    <property type="match status" value="1"/>
</dbReference>
<keyword evidence="2 6" id="KW-0678">Repressor</keyword>
<evidence type="ECO:0000256" key="5">
    <source>
        <dbReference type="ARBA" id="ARBA00023242"/>
    </source>
</evidence>
<feature type="domain" description="OVATE" evidence="8">
    <location>
        <begin position="191"/>
        <end position="254"/>
    </location>
</feature>